<accession>A0ABD2QCU0</accession>
<dbReference type="Gene3D" id="2.10.25.10">
    <property type="entry name" value="Laminin"/>
    <property type="match status" value="1"/>
</dbReference>
<gene>
    <name evidence="1" type="ORF">Ciccas_003964</name>
</gene>
<sequence>MKQKIWALPKEIRSVFRWDTRHQFHGCISHLSVDGFVYDLSAEANLARSSGQVAIVDTCAALNSGADLCGSNSFYGNQGACNTGARCIAGWQRIVCDCARQQLNGKFCNESERD</sequence>
<dbReference type="Proteomes" id="UP001626550">
    <property type="component" value="Unassembled WGS sequence"/>
</dbReference>
<comment type="caution">
    <text evidence="1">The sequence shown here is derived from an EMBL/GenBank/DDBJ whole genome shotgun (WGS) entry which is preliminary data.</text>
</comment>
<protein>
    <submittedName>
        <fullName evidence="1">Uncharacterized protein</fullName>
    </submittedName>
</protein>
<evidence type="ECO:0000313" key="1">
    <source>
        <dbReference type="EMBL" id="KAL3317380.1"/>
    </source>
</evidence>
<organism evidence="1 2">
    <name type="scientific">Cichlidogyrus casuarinus</name>
    <dbReference type="NCBI Taxonomy" id="1844966"/>
    <lineage>
        <taxon>Eukaryota</taxon>
        <taxon>Metazoa</taxon>
        <taxon>Spiralia</taxon>
        <taxon>Lophotrochozoa</taxon>
        <taxon>Platyhelminthes</taxon>
        <taxon>Monogenea</taxon>
        <taxon>Monopisthocotylea</taxon>
        <taxon>Dactylogyridea</taxon>
        <taxon>Ancyrocephalidae</taxon>
        <taxon>Cichlidogyrus</taxon>
    </lineage>
</organism>
<dbReference type="EMBL" id="JBJKFK010000392">
    <property type="protein sequence ID" value="KAL3317380.1"/>
    <property type="molecule type" value="Genomic_DNA"/>
</dbReference>
<name>A0ABD2QCU0_9PLAT</name>
<keyword evidence="2" id="KW-1185">Reference proteome</keyword>
<evidence type="ECO:0000313" key="2">
    <source>
        <dbReference type="Proteomes" id="UP001626550"/>
    </source>
</evidence>
<proteinExistence type="predicted"/>
<reference evidence="1 2" key="1">
    <citation type="submission" date="2024-11" db="EMBL/GenBank/DDBJ databases">
        <title>Adaptive evolution of stress response genes in parasites aligns with host niche diversity.</title>
        <authorList>
            <person name="Hahn C."/>
            <person name="Resl P."/>
        </authorList>
    </citation>
    <scope>NUCLEOTIDE SEQUENCE [LARGE SCALE GENOMIC DNA]</scope>
    <source>
        <strain evidence="1">EGGRZ-B1_66</strain>
        <tissue evidence="1">Body</tissue>
    </source>
</reference>
<dbReference type="AlphaFoldDB" id="A0ABD2QCU0"/>